<evidence type="ECO:0000256" key="1">
    <source>
        <dbReference type="SAM" id="SignalP"/>
    </source>
</evidence>
<keyword evidence="1" id="KW-0732">Signal</keyword>
<dbReference type="Proteomes" id="UP001203342">
    <property type="component" value="Unassembled WGS sequence"/>
</dbReference>
<evidence type="ECO:0000313" key="2">
    <source>
        <dbReference type="EMBL" id="MCL9769524.1"/>
    </source>
</evidence>
<feature type="chain" id="PRO_5046978763" evidence="1">
    <location>
        <begin position="27"/>
        <end position="275"/>
    </location>
</feature>
<comment type="caution">
    <text evidence="2">The sequence shown here is derived from an EMBL/GenBank/DDBJ whole genome shotgun (WGS) entry which is preliminary data.</text>
</comment>
<gene>
    <name evidence="2" type="ORF">NAT47_03755</name>
</gene>
<name>A0ABT0TF58_9FLAO</name>
<organism evidence="2 3">
    <name type="scientific">Flavobacterium fragile</name>
    <dbReference type="NCBI Taxonomy" id="2949085"/>
    <lineage>
        <taxon>Bacteria</taxon>
        <taxon>Pseudomonadati</taxon>
        <taxon>Bacteroidota</taxon>
        <taxon>Flavobacteriia</taxon>
        <taxon>Flavobacteriales</taxon>
        <taxon>Flavobacteriaceae</taxon>
        <taxon>Flavobacterium</taxon>
    </lineage>
</organism>
<keyword evidence="3" id="KW-1185">Reference proteome</keyword>
<dbReference type="PROSITE" id="PS51257">
    <property type="entry name" value="PROKAR_LIPOPROTEIN"/>
    <property type="match status" value="1"/>
</dbReference>
<accession>A0ABT0TF58</accession>
<dbReference type="EMBL" id="JAMLJN010000002">
    <property type="protein sequence ID" value="MCL9769524.1"/>
    <property type="molecule type" value="Genomic_DNA"/>
</dbReference>
<sequence>MKKKSIISKIILFNLLLIVVGCQSSAETKLEECLKVSGFLFKGTHRSGYDYGEALIELEKDGSFCRVDYSALGYDAVEDGKLTNFELKENHSNNTYEIIADWDTDGSSNAAMFSFEIIDNERPNTIRCQITGAGLTDDGRPSWVHFSNLTLSPEKFLKIKKILSIDDKDSVVSTKDVKLNPDNNKTKEIITSKSNEKKLFAQYKNYEYIENDSYTFTDDNGKEYYFTDIPETYNLIGDNGPNKLYVNKKFKIHWITVEGEYDYPINKITKIELIK</sequence>
<proteinExistence type="predicted"/>
<reference evidence="2 3" key="1">
    <citation type="submission" date="2022-05" db="EMBL/GenBank/DDBJ databases">
        <title>Flavobacterium sp., isolated from activated sludge.</title>
        <authorList>
            <person name="Ran Q."/>
        </authorList>
    </citation>
    <scope>NUCLEOTIDE SEQUENCE [LARGE SCALE GENOMIC DNA]</scope>
    <source>
        <strain evidence="2 3">HXWNR69</strain>
    </source>
</reference>
<feature type="signal peptide" evidence="1">
    <location>
        <begin position="1"/>
        <end position="26"/>
    </location>
</feature>
<evidence type="ECO:0000313" key="3">
    <source>
        <dbReference type="Proteomes" id="UP001203342"/>
    </source>
</evidence>
<dbReference type="RefSeq" id="WP_250580413.1">
    <property type="nucleotide sequence ID" value="NZ_JAMLJN010000002.1"/>
</dbReference>
<protein>
    <submittedName>
        <fullName evidence="2">Uncharacterized protein</fullName>
    </submittedName>
</protein>